<dbReference type="InterPro" id="IPR052894">
    <property type="entry name" value="AsmA-related"/>
</dbReference>
<keyword evidence="3" id="KW-1185">Reference proteome</keyword>
<evidence type="ECO:0000256" key="1">
    <source>
        <dbReference type="SAM" id="Phobius"/>
    </source>
</evidence>
<organism evidence="2 3">
    <name type="scientific">Rubripirellula amarantea</name>
    <dbReference type="NCBI Taxonomy" id="2527999"/>
    <lineage>
        <taxon>Bacteria</taxon>
        <taxon>Pseudomonadati</taxon>
        <taxon>Planctomycetota</taxon>
        <taxon>Planctomycetia</taxon>
        <taxon>Pirellulales</taxon>
        <taxon>Pirellulaceae</taxon>
        <taxon>Rubripirellula</taxon>
    </lineage>
</organism>
<dbReference type="GO" id="GO:0090313">
    <property type="term" value="P:regulation of protein targeting to membrane"/>
    <property type="evidence" value="ECO:0007669"/>
    <property type="project" value="TreeGrafter"/>
</dbReference>
<keyword evidence="1" id="KW-1133">Transmembrane helix</keyword>
<sequence>MTTDEYLLEHADRSQKYHTQKRRTGRARRRGFYTLIALGAVALFVLAGPSLVSHSSIGRSLVTSQMAKYGLESQVDDLRIGWVTPIRVTGLNVRGKSGSTELKVDRIDVDMTLMDLIRGSESFGQVTLRDVNLLCGVANDSCSLEDDLAEILDAFASDSSEPSVASGHIKLLDITAKVTDVVSNASWTISQSNAEIELNGAQTLASFSGVLTEPRGGTGSLQGKIELQQSSTAETIAPANAWRISLKSESLPLSVVSVVRRRFSESMQAAPEIFNGDATGEIVLASGANDAIEASVENLNLRNLSALNIDPSTGQPVLLWRNSLAMIDGEMIVLPHQVIGRRLNASTDFASATVNGVFSRDFSWVGTSDNPLRWLEGIDGIATAEVDLPKLQESLPGILPIRTDAQLVRGKAMGRVESFPPQQAGDARLSEFVISSSDIEARSRGNAVKVESIELIATVASRNGLVRADKFEWKSGFGKAIGQGDLQSGAADVEIDFGRLVAMLRPIIDMSDASIAGVASGNIRWNAAANNVWRLVGDGGAKDLVVTLPSGQQIQQDAFQCEVEAVGTWGGQSLQQLSQAKVALVSRDLTLLAELENPVDQPSLENPIPVTLSGLGQLASLQALLLPWMPAEVHDVSGKFDVVAHAMVASSVSRLTLAELKLDQASIGYSDRIYSQPSVTATFAGDLQLPSGDFHAERVVVSGDAVSAAIRGDMQGDTCDLEIHWRAMLERLQGSVDQKYAAASQRKTATRAVPVGYQPERSNATASSTRYVVRGECEGELKVSRDQDWFVFDHQTNAKLCSVSQQDITANASSGRSAMTLLWEEPNVQLSGVTKVNINAGQVVSSPTKLATDWFATTLTGDGLWTDKLDNVKLDGPVRMKVDDVAARLSTLAGIEILAEGIHETTMSLGAKQNADGSFVFDVQTELGWEMGEVAGVRFGQARVPVRVNETEVSITPTNIPVGKGYVRASGTVNYAGDSMWMRLDPGVIADSIELTPEMTDRWLKYLAPLAAQTASIKGTISAEVDEATINFDDVASSRVIGRMGVGTVDMNAGPLAQQLLGGLNQLASIASAFGGSMKTQNQNSTLISMPPQTVNFSLDGGVVTHDRLFFDVDRAQVVTSGRVRINDGRLEMQAMVPLDERWLGSSLKGLAGQTITLPIAGTVSRPTLDSSSIAKVVGDLGAKKLQETTENYLEKQLGKGLEKLFGR</sequence>
<dbReference type="PANTHER" id="PTHR30441">
    <property type="entry name" value="DUF748 DOMAIN-CONTAINING PROTEIN"/>
    <property type="match status" value="1"/>
</dbReference>
<comment type="caution">
    <text evidence="2">The sequence shown here is derived from an EMBL/GenBank/DDBJ whole genome shotgun (WGS) entry which is preliminary data.</text>
</comment>
<dbReference type="EMBL" id="SJPI01000003">
    <property type="protein sequence ID" value="TWT49332.1"/>
    <property type="molecule type" value="Genomic_DNA"/>
</dbReference>
<feature type="transmembrane region" description="Helical" evidence="1">
    <location>
        <begin position="31"/>
        <end position="52"/>
    </location>
</feature>
<dbReference type="GO" id="GO:0005886">
    <property type="term" value="C:plasma membrane"/>
    <property type="evidence" value="ECO:0007669"/>
    <property type="project" value="TreeGrafter"/>
</dbReference>
<protein>
    <recommendedName>
        <fullName evidence="4">AsmA-like C-terminal domain-containing protein</fullName>
    </recommendedName>
</protein>
<reference evidence="2 3" key="1">
    <citation type="submission" date="2019-02" db="EMBL/GenBank/DDBJ databases">
        <title>Deep-cultivation of Planctomycetes and their phenomic and genomic characterization uncovers novel biology.</title>
        <authorList>
            <person name="Wiegand S."/>
            <person name="Jogler M."/>
            <person name="Boedeker C."/>
            <person name="Pinto D."/>
            <person name="Vollmers J."/>
            <person name="Rivas-Marin E."/>
            <person name="Kohn T."/>
            <person name="Peeters S.H."/>
            <person name="Heuer A."/>
            <person name="Rast P."/>
            <person name="Oberbeckmann S."/>
            <person name="Bunk B."/>
            <person name="Jeske O."/>
            <person name="Meyerdierks A."/>
            <person name="Storesund J.E."/>
            <person name="Kallscheuer N."/>
            <person name="Luecker S."/>
            <person name="Lage O.M."/>
            <person name="Pohl T."/>
            <person name="Merkel B.J."/>
            <person name="Hornburger P."/>
            <person name="Mueller R.-W."/>
            <person name="Bruemmer F."/>
            <person name="Labrenz M."/>
            <person name="Spormann A.M."/>
            <person name="Op Den Camp H."/>
            <person name="Overmann J."/>
            <person name="Amann R."/>
            <person name="Jetten M.S.M."/>
            <person name="Mascher T."/>
            <person name="Medema M.H."/>
            <person name="Devos D.P."/>
            <person name="Kaster A.-K."/>
            <person name="Ovreas L."/>
            <person name="Rohde M."/>
            <person name="Galperin M.Y."/>
            <person name="Jogler C."/>
        </authorList>
    </citation>
    <scope>NUCLEOTIDE SEQUENCE [LARGE SCALE GENOMIC DNA]</scope>
    <source>
        <strain evidence="2 3">Pla22</strain>
    </source>
</reference>
<gene>
    <name evidence="2" type="ORF">Pla22_45270</name>
</gene>
<evidence type="ECO:0000313" key="3">
    <source>
        <dbReference type="Proteomes" id="UP000316598"/>
    </source>
</evidence>
<keyword evidence="1" id="KW-0472">Membrane</keyword>
<dbReference type="AlphaFoldDB" id="A0A5C5WHQ7"/>
<dbReference type="OrthoDB" id="244263at2"/>
<dbReference type="Proteomes" id="UP000316598">
    <property type="component" value="Unassembled WGS sequence"/>
</dbReference>
<accession>A0A5C5WHQ7</accession>
<dbReference type="PANTHER" id="PTHR30441:SF8">
    <property type="entry name" value="DUF748 DOMAIN-CONTAINING PROTEIN"/>
    <property type="match status" value="1"/>
</dbReference>
<proteinExistence type="predicted"/>
<keyword evidence="1" id="KW-0812">Transmembrane</keyword>
<evidence type="ECO:0000313" key="2">
    <source>
        <dbReference type="EMBL" id="TWT49332.1"/>
    </source>
</evidence>
<name>A0A5C5WHQ7_9BACT</name>
<evidence type="ECO:0008006" key="4">
    <source>
        <dbReference type="Google" id="ProtNLM"/>
    </source>
</evidence>
<dbReference type="RefSeq" id="WP_146516862.1">
    <property type="nucleotide sequence ID" value="NZ_SJPI01000003.1"/>
</dbReference>